<dbReference type="Gene3D" id="3.40.30.10">
    <property type="entry name" value="Glutaredoxin"/>
    <property type="match status" value="1"/>
</dbReference>
<dbReference type="Gene3D" id="1.20.1050.10">
    <property type="match status" value="1"/>
</dbReference>
<proteinExistence type="predicted"/>
<organism evidence="5">
    <name type="scientific">marine metagenome</name>
    <dbReference type="NCBI Taxonomy" id="408172"/>
    <lineage>
        <taxon>unclassified sequences</taxon>
        <taxon>metagenomes</taxon>
        <taxon>ecological metagenomes</taxon>
    </lineage>
</organism>
<dbReference type="PROSITE" id="PS50404">
    <property type="entry name" value="GST_NTER"/>
    <property type="match status" value="1"/>
</dbReference>
<protein>
    <recommendedName>
        <fullName evidence="1">glutathione transferase</fullName>
        <ecNumber evidence="1">2.5.1.18</ecNumber>
    </recommendedName>
</protein>
<keyword evidence="2" id="KW-0808">Transferase</keyword>
<evidence type="ECO:0000259" key="3">
    <source>
        <dbReference type="PROSITE" id="PS50404"/>
    </source>
</evidence>
<feature type="domain" description="GST N-terminal" evidence="3">
    <location>
        <begin position="1"/>
        <end position="77"/>
    </location>
</feature>
<dbReference type="SUPFAM" id="SSF52833">
    <property type="entry name" value="Thioredoxin-like"/>
    <property type="match status" value="1"/>
</dbReference>
<dbReference type="InterPro" id="IPR036282">
    <property type="entry name" value="Glutathione-S-Trfase_C_sf"/>
</dbReference>
<dbReference type="PANTHER" id="PTHR43900:SF3">
    <property type="entry name" value="GLUTATHIONE S-TRANSFERASE RHO"/>
    <property type="match status" value="1"/>
</dbReference>
<dbReference type="Pfam" id="PF13417">
    <property type="entry name" value="GST_N_3"/>
    <property type="match status" value="1"/>
</dbReference>
<evidence type="ECO:0000256" key="1">
    <source>
        <dbReference type="ARBA" id="ARBA00012452"/>
    </source>
</evidence>
<dbReference type="PROSITE" id="PS50405">
    <property type="entry name" value="GST_CTER"/>
    <property type="match status" value="1"/>
</dbReference>
<dbReference type="EMBL" id="UINC01050114">
    <property type="protein sequence ID" value="SVB62694.1"/>
    <property type="molecule type" value="Genomic_DNA"/>
</dbReference>
<dbReference type="InterPro" id="IPR040079">
    <property type="entry name" value="Glutathione_S-Trfase"/>
</dbReference>
<dbReference type="SUPFAM" id="SSF47616">
    <property type="entry name" value="GST C-terminal domain-like"/>
    <property type="match status" value="1"/>
</dbReference>
<dbReference type="InterPro" id="IPR010987">
    <property type="entry name" value="Glutathione-S-Trfase_C-like"/>
</dbReference>
<dbReference type="InterPro" id="IPR004045">
    <property type="entry name" value="Glutathione_S-Trfase_N"/>
</dbReference>
<dbReference type="Pfam" id="PF13410">
    <property type="entry name" value="GST_C_2"/>
    <property type="match status" value="1"/>
</dbReference>
<dbReference type="InterPro" id="IPR036249">
    <property type="entry name" value="Thioredoxin-like_sf"/>
</dbReference>
<dbReference type="EC" id="2.5.1.18" evidence="1"/>
<sequence>MTLQIIGIPQSNFVRAVRMVAEEKNIAYELIPAAPHSDDIRMMSPTGKVPGMRHRDLQISESQAIARYIDSTFDGPSLIPTNPDKAAKVEQWVSIAATDIDQLLMRNYVVEYAFHKDDDGNVIRRKIDSAVKRFPKMFEMIGNAVADGYFGTNAFSMADCFVIPILSATNMWPEGKKIIQDNDSVREYFSRMSQRESYKNTAP</sequence>
<dbReference type="GO" id="GO:0004364">
    <property type="term" value="F:glutathione transferase activity"/>
    <property type="evidence" value="ECO:0007669"/>
    <property type="project" value="UniProtKB-EC"/>
</dbReference>
<evidence type="ECO:0000313" key="5">
    <source>
        <dbReference type="EMBL" id="SVB62694.1"/>
    </source>
</evidence>
<name>A0A382FK27_9ZZZZ</name>
<dbReference type="SFLD" id="SFLDG00358">
    <property type="entry name" value="Main_(cytGST)"/>
    <property type="match status" value="1"/>
</dbReference>
<dbReference type="GO" id="GO:0005737">
    <property type="term" value="C:cytoplasm"/>
    <property type="evidence" value="ECO:0007669"/>
    <property type="project" value="TreeGrafter"/>
</dbReference>
<dbReference type="PANTHER" id="PTHR43900">
    <property type="entry name" value="GLUTATHIONE S-TRANSFERASE RHO"/>
    <property type="match status" value="1"/>
</dbReference>
<dbReference type="GO" id="GO:0043295">
    <property type="term" value="F:glutathione binding"/>
    <property type="evidence" value="ECO:0007669"/>
    <property type="project" value="TreeGrafter"/>
</dbReference>
<dbReference type="SFLD" id="SFLDS00019">
    <property type="entry name" value="Glutathione_Transferase_(cytos"/>
    <property type="match status" value="1"/>
</dbReference>
<dbReference type="AlphaFoldDB" id="A0A382FK27"/>
<evidence type="ECO:0000256" key="2">
    <source>
        <dbReference type="ARBA" id="ARBA00022679"/>
    </source>
</evidence>
<dbReference type="CDD" id="cd00299">
    <property type="entry name" value="GST_C_family"/>
    <property type="match status" value="1"/>
</dbReference>
<accession>A0A382FK27</accession>
<gene>
    <name evidence="5" type="ORF">METZ01_LOCUS215548</name>
</gene>
<dbReference type="CDD" id="cd00570">
    <property type="entry name" value="GST_N_family"/>
    <property type="match status" value="1"/>
</dbReference>
<evidence type="ECO:0000259" key="4">
    <source>
        <dbReference type="PROSITE" id="PS50405"/>
    </source>
</evidence>
<reference evidence="5" key="1">
    <citation type="submission" date="2018-05" db="EMBL/GenBank/DDBJ databases">
        <authorList>
            <person name="Lanie J.A."/>
            <person name="Ng W.-L."/>
            <person name="Kazmierczak K.M."/>
            <person name="Andrzejewski T.M."/>
            <person name="Davidsen T.M."/>
            <person name="Wayne K.J."/>
            <person name="Tettelin H."/>
            <person name="Glass J.I."/>
            <person name="Rusch D."/>
            <person name="Podicherti R."/>
            <person name="Tsui H.-C.T."/>
            <person name="Winkler M.E."/>
        </authorList>
    </citation>
    <scope>NUCLEOTIDE SEQUENCE</scope>
</reference>
<feature type="domain" description="GST C-terminal" evidence="4">
    <location>
        <begin position="82"/>
        <end position="203"/>
    </location>
</feature>